<dbReference type="EMBL" id="BJNP01000063">
    <property type="protein sequence ID" value="GEC73743.1"/>
    <property type="molecule type" value="Genomic_DNA"/>
</dbReference>
<sequence length="74" mass="8313">MDFSSLVKSSRSTVLFIERNHLFYQIPTSNFQTDVKSNLNNFSIRPGGTVRVNVITISGQKPIHLTGCLMENVL</sequence>
<protein>
    <submittedName>
        <fullName evidence="1">Uncharacterized protein</fullName>
    </submittedName>
</protein>
<comment type="caution">
    <text evidence="1">The sequence shown here is derived from an EMBL/GenBank/DDBJ whole genome shotgun (WGS) entry which is preliminary data.</text>
</comment>
<dbReference type="Proteomes" id="UP000316775">
    <property type="component" value="Unassembled WGS sequence"/>
</dbReference>
<evidence type="ECO:0000313" key="2">
    <source>
        <dbReference type="Proteomes" id="UP000316775"/>
    </source>
</evidence>
<evidence type="ECO:0000313" key="1">
    <source>
        <dbReference type="EMBL" id="GEC73743.1"/>
    </source>
</evidence>
<accession>A0A4Y4B525</accession>
<name>A0A4Y4B525_9FLAO</name>
<keyword evidence="2" id="KW-1185">Reference proteome</keyword>
<gene>
    <name evidence="1" type="ORF">FFL01_32820</name>
</gene>
<proteinExistence type="predicted"/>
<dbReference type="AlphaFoldDB" id="A0A4Y4B525"/>
<organism evidence="1 2">
    <name type="scientific">Flavobacterium flevense</name>
    <dbReference type="NCBI Taxonomy" id="983"/>
    <lineage>
        <taxon>Bacteria</taxon>
        <taxon>Pseudomonadati</taxon>
        <taxon>Bacteroidota</taxon>
        <taxon>Flavobacteriia</taxon>
        <taxon>Flavobacteriales</taxon>
        <taxon>Flavobacteriaceae</taxon>
        <taxon>Flavobacterium</taxon>
    </lineage>
</organism>
<reference evidence="1 2" key="1">
    <citation type="submission" date="2019-06" db="EMBL/GenBank/DDBJ databases">
        <title>Whole genome shotgun sequence of Flavobacterium flevense NBRC 14960.</title>
        <authorList>
            <person name="Hosoyama A."/>
            <person name="Uohara A."/>
            <person name="Ohji S."/>
            <person name="Ichikawa N."/>
        </authorList>
    </citation>
    <scope>NUCLEOTIDE SEQUENCE [LARGE SCALE GENOMIC DNA]</scope>
    <source>
        <strain evidence="1 2">NBRC 14960</strain>
    </source>
</reference>